<evidence type="ECO:0000313" key="2">
    <source>
        <dbReference type="Proteomes" id="UP000001307"/>
    </source>
</evidence>
<dbReference type="Proteomes" id="UP000001307">
    <property type="component" value="Unassembled WGS sequence"/>
</dbReference>
<dbReference type="AlphaFoldDB" id="E4WYM5"/>
<dbReference type="OrthoDB" id="16547at2759"/>
<accession>E4WYM5</accession>
<reference evidence="1" key="1">
    <citation type="journal article" date="2010" name="Science">
        <title>Plasticity of animal genome architecture unmasked by rapid evolution of a pelagic tunicate.</title>
        <authorList>
            <person name="Denoeud F."/>
            <person name="Henriet S."/>
            <person name="Mungpakdee S."/>
            <person name="Aury J.M."/>
            <person name="Da Silva C."/>
            <person name="Brinkmann H."/>
            <person name="Mikhaleva J."/>
            <person name="Olsen L.C."/>
            <person name="Jubin C."/>
            <person name="Canestro C."/>
            <person name="Bouquet J.M."/>
            <person name="Danks G."/>
            <person name="Poulain J."/>
            <person name="Campsteijn C."/>
            <person name="Adamski M."/>
            <person name="Cross I."/>
            <person name="Yadetie F."/>
            <person name="Muffato M."/>
            <person name="Louis A."/>
            <person name="Butcher S."/>
            <person name="Tsagkogeorga G."/>
            <person name="Konrad A."/>
            <person name="Singh S."/>
            <person name="Jensen M.F."/>
            <person name="Cong E.H."/>
            <person name="Eikeseth-Otteraa H."/>
            <person name="Noel B."/>
            <person name="Anthouard V."/>
            <person name="Porcel B.M."/>
            <person name="Kachouri-Lafond R."/>
            <person name="Nishino A."/>
            <person name="Ugolini M."/>
            <person name="Chourrout P."/>
            <person name="Nishida H."/>
            <person name="Aasland R."/>
            <person name="Huzurbazar S."/>
            <person name="Westhof E."/>
            <person name="Delsuc F."/>
            <person name="Lehrach H."/>
            <person name="Reinhardt R."/>
            <person name="Weissenbach J."/>
            <person name="Roy S.W."/>
            <person name="Artiguenave F."/>
            <person name="Postlethwait J.H."/>
            <person name="Manak J.R."/>
            <person name="Thompson E.M."/>
            <person name="Jaillon O."/>
            <person name="Du Pasquier L."/>
            <person name="Boudinot P."/>
            <person name="Liberles D.A."/>
            <person name="Volff J.N."/>
            <person name="Philippe H."/>
            <person name="Lenhard B."/>
            <person name="Roest Crollius H."/>
            <person name="Wincker P."/>
            <person name="Chourrout D."/>
        </authorList>
    </citation>
    <scope>NUCLEOTIDE SEQUENCE [LARGE SCALE GENOMIC DNA]</scope>
</reference>
<name>E4WYM5_OIKDI</name>
<dbReference type="PANTHER" id="PTHR33594">
    <property type="entry name" value="SUPERFAMILY HYDROLASE, PUTATIVE (AFU_ORTHOLOGUE AFUA_1G03035)-RELATED"/>
    <property type="match status" value="1"/>
</dbReference>
<keyword evidence="2" id="KW-1185">Reference proteome</keyword>
<dbReference type="Gene3D" id="1.20.58.1910">
    <property type="match status" value="1"/>
</dbReference>
<evidence type="ECO:0000313" key="1">
    <source>
        <dbReference type="EMBL" id="CBY22789.1"/>
    </source>
</evidence>
<dbReference type="PANTHER" id="PTHR33594:SF1">
    <property type="entry name" value="HD_PDEASE DOMAIN-CONTAINING PROTEIN"/>
    <property type="match status" value="1"/>
</dbReference>
<dbReference type="Gene3D" id="1.10.472.50">
    <property type="entry name" value="HD-domain/PDEase-like"/>
    <property type="match status" value="1"/>
</dbReference>
<dbReference type="InParanoid" id="E4WYM5"/>
<dbReference type="EMBL" id="FN653019">
    <property type="protein sequence ID" value="CBY22789.1"/>
    <property type="molecule type" value="Genomic_DNA"/>
</dbReference>
<organism evidence="1">
    <name type="scientific">Oikopleura dioica</name>
    <name type="common">Tunicate</name>
    <dbReference type="NCBI Taxonomy" id="34765"/>
    <lineage>
        <taxon>Eukaryota</taxon>
        <taxon>Metazoa</taxon>
        <taxon>Chordata</taxon>
        <taxon>Tunicata</taxon>
        <taxon>Appendicularia</taxon>
        <taxon>Copelata</taxon>
        <taxon>Oikopleuridae</taxon>
        <taxon>Oikopleura</taxon>
    </lineage>
</organism>
<sequence>MLGYDEQLQKIENWAKEMTEGRDASHAIEHFRRVRAFTVRILEDLRDDVVSISDFDGYLVAETAALVHDVFDHKYVSDNASGLEQMKEFLRSIELKESEVEAVIEICENVSFSKEKKGLLNQNLPKHVMLLRNIVSDADKLDAIGYDGIERCRMYTRHRNPTGTEEEHERNVIKHMHDKLFRLLPYYIRTKPGKAIGAKLQREMLAYIEDKIE</sequence>
<proteinExistence type="predicted"/>
<protein>
    <recommendedName>
        <fullName evidence="3">HD domain-containing protein</fullName>
    </recommendedName>
</protein>
<dbReference type="CDD" id="cd00077">
    <property type="entry name" value="HDc"/>
    <property type="match status" value="1"/>
</dbReference>
<evidence type="ECO:0008006" key="3">
    <source>
        <dbReference type="Google" id="ProtNLM"/>
    </source>
</evidence>
<gene>
    <name evidence="1" type="ORF">GSOID_T00013563001</name>
</gene>
<dbReference type="InterPro" id="IPR003607">
    <property type="entry name" value="HD/PDEase_dom"/>
</dbReference>
<dbReference type="SUPFAM" id="SSF109604">
    <property type="entry name" value="HD-domain/PDEase-like"/>
    <property type="match status" value="1"/>
</dbReference>